<evidence type="ECO:0000256" key="6">
    <source>
        <dbReference type="ARBA" id="ARBA00023187"/>
    </source>
</evidence>
<dbReference type="Proteomes" id="UP000663823">
    <property type="component" value="Unassembled WGS sequence"/>
</dbReference>
<feature type="compositionally biased region" description="Basic residues" evidence="8">
    <location>
        <begin position="348"/>
        <end position="392"/>
    </location>
</feature>
<evidence type="ECO:0000256" key="8">
    <source>
        <dbReference type="SAM" id="MobiDB-lite"/>
    </source>
</evidence>
<keyword evidence="4" id="KW-0747">Spliceosome</keyword>
<dbReference type="PROSITE" id="PS51257">
    <property type="entry name" value="PROKAR_LIPOPROTEIN"/>
    <property type="match status" value="1"/>
</dbReference>
<comment type="similarity">
    <text evidence="2">Belongs to the CWC25 family.</text>
</comment>
<keyword evidence="6" id="KW-0508">mRNA splicing</keyword>
<keyword evidence="3" id="KW-0507">mRNA processing</keyword>
<protein>
    <submittedName>
        <fullName evidence="10">Uncharacterized protein</fullName>
    </submittedName>
</protein>
<gene>
    <name evidence="10" type="ORF">OTI717_LOCUS23949</name>
</gene>
<evidence type="ECO:0000256" key="5">
    <source>
        <dbReference type="ARBA" id="ARBA00023054"/>
    </source>
</evidence>
<feature type="chain" id="PRO_5032802188" evidence="9">
    <location>
        <begin position="28"/>
        <end position="512"/>
    </location>
</feature>
<dbReference type="Pfam" id="PF12542">
    <property type="entry name" value="CWC25"/>
    <property type="match status" value="1"/>
</dbReference>
<dbReference type="PANTHER" id="PTHR16196">
    <property type="entry name" value="CELL CYCLE CONTROL PROTEIN CWF25"/>
    <property type="match status" value="1"/>
</dbReference>
<feature type="signal peptide" evidence="9">
    <location>
        <begin position="1"/>
        <end position="27"/>
    </location>
</feature>
<comment type="caution">
    <text evidence="10">The sequence shown here is derived from an EMBL/GenBank/DDBJ whole genome shotgun (WGS) entry which is preliminary data.</text>
</comment>
<organism evidence="10 11">
    <name type="scientific">Rotaria sordida</name>
    <dbReference type="NCBI Taxonomy" id="392033"/>
    <lineage>
        <taxon>Eukaryota</taxon>
        <taxon>Metazoa</taxon>
        <taxon>Spiralia</taxon>
        <taxon>Gnathifera</taxon>
        <taxon>Rotifera</taxon>
        <taxon>Eurotatoria</taxon>
        <taxon>Bdelloidea</taxon>
        <taxon>Philodinida</taxon>
        <taxon>Philodinidae</taxon>
        <taxon>Rotaria</taxon>
    </lineage>
</organism>
<evidence type="ECO:0000256" key="4">
    <source>
        <dbReference type="ARBA" id="ARBA00022728"/>
    </source>
</evidence>
<feature type="compositionally biased region" description="Basic and acidic residues" evidence="8">
    <location>
        <begin position="452"/>
        <end position="475"/>
    </location>
</feature>
<dbReference type="GO" id="GO:0005684">
    <property type="term" value="C:U2-type spliceosomal complex"/>
    <property type="evidence" value="ECO:0007669"/>
    <property type="project" value="TreeGrafter"/>
</dbReference>
<keyword evidence="7" id="KW-0539">Nucleus</keyword>
<evidence type="ECO:0000256" key="1">
    <source>
        <dbReference type="ARBA" id="ARBA00004123"/>
    </source>
</evidence>
<dbReference type="PANTHER" id="PTHR16196:SF0">
    <property type="entry name" value="PRE-MRNA-SPLICING FACTOR CWC25 HOMOLOG"/>
    <property type="match status" value="1"/>
</dbReference>
<feature type="compositionally biased region" description="Basic residues" evidence="8">
    <location>
        <begin position="501"/>
        <end position="512"/>
    </location>
</feature>
<dbReference type="GO" id="GO:0000398">
    <property type="term" value="P:mRNA splicing, via spliceosome"/>
    <property type="evidence" value="ECO:0007669"/>
    <property type="project" value="TreeGrafter"/>
</dbReference>
<evidence type="ECO:0000256" key="9">
    <source>
        <dbReference type="SAM" id="SignalP"/>
    </source>
</evidence>
<evidence type="ECO:0000256" key="2">
    <source>
        <dbReference type="ARBA" id="ARBA00006695"/>
    </source>
</evidence>
<name>A0A819HM11_9BILA</name>
<dbReference type="InterPro" id="IPR022209">
    <property type="entry name" value="CWC25"/>
</dbReference>
<keyword evidence="5" id="KW-0175">Coiled coil</keyword>
<keyword evidence="9" id="KW-0732">Signal</keyword>
<evidence type="ECO:0000313" key="10">
    <source>
        <dbReference type="EMBL" id="CAF3904240.1"/>
    </source>
</evidence>
<sequence length="512" mass="59258">MKITVSLKGFLFIVSIILTIFVSSTSCLSCPPGPTAVGMCGCCNRDAKKNETCHTGDANFMVMNPGFGICVPQADLSFLPSYYLCERRQNYDGQHYCLLNSILELKTTANLLSPLKRIQIKAGGSAEKLKLSQLYDDVVGLIVKCVPVAGDSKPSANTNFHLMQSNNTTIATFNGIFKTPMKTVSWTTSKPIQVNQINIDTLSNSITCTNIQLQYLTEISKMSMRKNPEPTGTMYDEQERQKTLRLNRELREPQEPRLEWIYTGDRTKSDDYLLGKKFDADPQPNDITEDNATTSTIDLANKIREDPLYLIKKKEIEQKKRILDNPVRLKQLKELLERQESAQSSSSSRKRKRHSRSRSPQHRRRSPLPPPRHHRRRSPPSPRHHHHHRQRRSPSPPPSRPAPSRRERTPPRPTKPHEKQSKEERDRRIREMLVDGAIRTEQRQQNVHTYKKRDEQEEKVNELIKQRAKKNKDLSSSDDEEQDFIRPMMKQVIDDPSLKRRDLKHHHHHKRR</sequence>
<reference evidence="10" key="1">
    <citation type="submission" date="2021-02" db="EMBL/GenBank/DDBJ databases">
        <authorList>
            <person name="Nowell W R."/>
        </authorList>
    </citation>
    <scope>NUCLEOTIDE SEQUENCE</scope>
</reference>
<dbReference type="AlphaFoldDB" id="A0A819HM11"/>
<evidence type="ECO:0000256" key="3">
    <source>
        <dbReference type="ARBA" id="ARBA00022664"/>
    </source>
</evidence>
<accession>A0A819HM11</accession>
<evidence type="ECO:0000256" key="7">
    <source>
        <dbReference type="ARBA" id="ARBA00023242"/>
    </source>
</evidence>
<dbReference type="InterPro" id="IPR051376">
    <property type="entry name" value="CWC25_splicing_factor"/>
</dbReference>
<comment type="subcellular location">
    <subcellularLocation>
        <location evidence="1">Nucleus</location>
    </subcellularLocation>
</comment>
<dbReference type="EMBL" id="CAJOAX010004399">
    <property type="protein sequence ID" value="CAF3904240.1"/>
    <property type="molecule type" value="Genomic_DNA"/>
</dbReference>
<evidence type="ECO:0000313" key="11">
    <source>
        <dbReference type="Proteomes" id="UP000663823"/>
    </source>
</evidence>
<proteinExistence type="inferred from homology"/>
<feature type="region of interest" description="Disordered" evidence="8">
    <location>
        <begin position="336"/>
        <end position="512"/>
    </location>
</feature>
<feature type="compositionally biased region" description="Basic and acidic residues" evidence="8">
    <location>
        <begin position="404"/>
        <end position="442"/>
    </location>
</feature>